<evidence type="ECO:0000256" key="1">
    <source>
        <dbReference type="ARBA" id="ARBA00007420"/>
    </source>
</evidence>
<name>A0A4E0QYT0_FASHE</name>
<dbReference type="AlphaFoldDB" id="A0A4E0QYT0"/>
<dbReference type="GO" id="GO:0019136">
    <property type="term" value="F:deoxynucleoside kinase activity"/>
    <property type="evidence" value="ECO:0007669"/>
    <property type="project" value="InterPro"/>
</dbReference>
<dbReference type="Proteomes" id="UP000230066">
    <property type="component" value="Unassembled WGS sequence"/>
</dbReference>
<dbReference type="PANTHER" id="PTHR10513">
    <property type="entry name" value="DEOXYNUCLEOSIDE KINASE"/>
    <property type="match status" value="1"/>
</dbReference>
<feature type="active site" description="Proton acceptor" evidence="2">
    <location>
        <position position="98"/>
    </location>
</feature>
<feature type="domain" description="Deoxynucleoside kinase" evidence="4">
    <location>
        <begin position="18"/>
        <end position="204"/>
    </location>
</feature>
<dbReference type="Pfam" id="PF01712">
    <property type="entry name" value="dNK"/>
    <property type="match status" value="1"/>
</dbReference>
<keyword evidence="5" id="KW-0418">Kinase</keyword>
<dbReference type="CDD" id="cd01673">
    <property type="entry name" value="dNK"/>
    <property type="match status" value="1"/>
</dbReference>
<evidence type="ECO:0000256" key="2">
    <source>
        <dbReference type="PIRSR" id="PIRSR000705-1"/>
    </source>
</evidence>
<dbReference type="InterPro" id="IPR050566">
    <property type="entry name" value="Deoxyribonucleoside_kinase"/>
</dbReference>
<evidence type="ECO:0000259" key="4">
    <source>
        <dbReference type="Pfam" id="PF01712"/>
    </source>
</evidence>
<reference evidence="5" key="1">
    <citation type="submission" date="2019-03" db="EMBL/GenBank/DDBJ databases">
        <title>Improved annotation for the trematode Fasciola hepatica.</title>
        <authorList>
            <person name="Choi Y.-J."/>
            <person name="Martin J."/>
            <person name="Mitreva M."/>
        </authorList>
    </citation>
    <scope>NUCLEOTIDE SEQUENCE [LARGE SCALE GENOMIC DNA]</scope>
</reference>
<evidence type="ECO:0000313" key="6">
    <source>
        <dbReference type="Proteomes" id="UP000230066"/>
    </source>
</evidence>
<keyword evidence="6" id="KW-1185">Reference proteome</keyword>
<dbReference type="GO" id="GO:0005739">
    <property type="term" value="C:mitochondrion"/>
    <property type="evidence" value="ECO:0007669"/>
    <property type="project" value="TreeGrafter"/>
</dbReference>
<sequence length="239" mass="27620">MVGTGIGTNSGGQKFRVLVEGNVGSGKTTFLEYIDQLSPNTEVLYEPIPLWENVRGYNLFEMMYRDVQRWAVPFQAEVLVTMLHQQMKPQHATVCFAERSIYTGRYCFVEYLHDDGFISDEDFKSMDQIFSWAFQKKAPHVDLFVYLRASPTVCLDRIRRRQRAGEDLIPLERLQRFHDMHDALLIHGKYGPLPAPVVMFDCDAPWEQLAAEYRARQAEIMCGVPLDESYSVVSRPMPR</sequence>
<protein>
    <submittedName>
        <fullName evidence="5">Thymidine kinase 2 mitochondrial</fullName>
    </submittedName>
</protein>
<keyword evidence="5" id="KW-0808">Transferase</keyword>
<accession>A0A4E0QYT0</accession>
<keyword evidence="3" id="KW-0547">Nucleotide-binding</keyword>
<keyword evidence="3" id="KW-0067">ATP-binding</keyword>
<dbReference type="EMBL" id="JXXN02005097">
    <property type="protein sequence ID" value="THD20133.1"/>
    <property type="molecule type" value="Genomic_DNA"/>
</dbReference>
<dbReference type="SUPFAM" id="SSF52540">
    <property type="entry name" value="P-loop containing nucleoside triphosphate hydrolases"/>
    <property type="match status" value="1"/>
</dbReference>
<dbReference type="InterPro" id="IPR027417">
    <property type="entry name" value="P-loop_NTPase"/>
</dbReference>
<proteinExistence type="inferred from homology"/>
<feature type="binding site" evidence="3">
    <location>
        <begin position="157"/>
        <end position="161"/>
    </location>
    <ligand>
        <name>ATP</name>
        <dbReference type="ChEBI" id="CHEBI:30616"/>
    </ligand>
</feature>
<comment type="similarity">
    <text evidence="1">Belongs to the DCK/DGK family.</text>
</comment>
<dbReference type="PIRSF" id="PIRSF000705">
    <property type="entry name" value="DNK"/>
    <property type="match status" value="1"/>
</dbReference>
<gene>
    <name evidence="5" type="ORF">D915_009164</name>
</gene>
<comment type="caution">
    <text evidence="5">The sequence shown here is derived from an EMBL/GenBank/DDBJ whole genome shotgun (WGS) entry which is preliminary data.</text>
</comment>
<dbReference type="InterPro" id="IPR031314">
    <property type="entry name" value="DNK_dom"/>
</dbReference>
<dbReference type="InterPro" id="IPR002624">
    <property type="entry name" value="DCK/DGK"/>
</dbReference>
<evidence type="ECO:0000313" key="5">
    <source>
        <dbReference type="EMBL" id="THD20133.1"/>
    </source>
</evidence>
<evidence type="ECO:0000256" key="3">
    <source>
        <dbReference type="PIRSR" id="PIRSR000705-3"/>
    </source>
</evidence>
<dbReference type="GO" id="GO:0005524">
    <property type="term" value="F:ATP binding"/>
    <property type="evidence" value="ECO:0007669"/>
    <property type="project" value="UniProtKB-KW"/>
</dbReference>
<dbReference type="PANTHER" id="PTHR10513:SF24">
    <property type="entry name" value="THYMIDINE KINASE 2, MITOCHONDRIAL"/>
    <property type="match status" value="1"/>
</dbReference>
<dbReference type="Gene3D" id="3.40.50.300">
    <property type="entry name" value="P-loop containing nucleotide triphosphate hydrolases"/>
    <property type="match status" value="1"/>
</dbReference>
<feature type="binding site" evidence="3">
    <location>
        <begin position="21"/>
        <end position="29"/>
    </location>
    <ligand>
        <name>ATP</name>
        <dbReference type="ChEBI" id="CHEBI:30616"/>
    </ligand>
</feature>
<organism evidence="5 6">
    <name type="scientific">Fasciola hepatica</name>
    <name type="common">Liver fluke</name>
    <dbReference type="NCBI Taxonomy" id="6192"/>
    <lineage>
        <taxon>Eukaryota</taxon>
        <taxon>Metazoa</taxon>
        <taxon>Spiralia</taxon>
        <taxon>Lophotrochozoa</taxon>
        <taxon>Platyhelminthes</taxon>
        <taxon>Trematoda</taxon>
        <taxon>Digenea</taxon>
        <taxon>Plagiorchiida</taxon>
        <taxon>Echinostomata</taxon>
        <taxon>Echinostomatoidea</taxon>
        <taxon>Fasciolidae</taxon>
        <taxon>Fasciola</taxon>
    </lineage>
</organism>